<name>A0A179D1W6_9BACT</name>
<dbReference type="Gene3D" id="2.30.30.90">
    <property type="match status" value="1"/>
</dbReference>
<keyword evidence="4" id="KW-1185">Reference proteome</keyword>
<dbReference type="SUPFAM" id="SSF50037">
    <property type="entry name" value="C-terminal domain of transcriptional repressors"/>
    <property type="match status" value="1"/>
</dbReference>
<dbReference type="InterPro" id="IPR052713">
    <property type="entry name" value="FeoA"/>
</dbReference>
<evidence type="ECO:0000259" key="2">
    <source>
        <dbReference type="SMART" id="SM00899"/>
    </source>
</evidence>
<dbReference type="Proteomes" id="UP000078390">
    <property type="component" value="Unassembled WGS sequence"/>
</dbReference>
<dbReference type="PANTHER" id="PTHR42954:SF2">
    <property type="entry name" value="FE(2+) TRANSPORT PROTEIN A"/>
    <property type="match status" value="1"/>
</dbReference>
<dbReference type="InterPro" id="IPR008988">
    <property type="entry name" value="Transcriptional_repressor_C"/>
</dbReference>
<dbReference type="GO" id="GO:0046914">
    <property type="term" value="F:transition metal ion binding"/>
    <property type="evidence" value="ECO:0007669"/>
    <property type="project" value="InterPro"/>
</dbReference>
<organism evidence="3 4">
    <name type="scientific">Thermosulfurimonas dismutans</name>
    <dbReference type="NCBI Taxonomy" id="999894"/>
    <lineage>
        <taxon>Bacteria</taxon>
        <taxon>Pseudomonadati</taxon>
        <taxon>Thermodesulfobacteriota</taxon>
        <taxon>Thermodesulfobacteria</taxon>
        <taxon>Thermodesulfobacteriales</taxon>
        <taxon>Thermodesulfobacteriaceae</taxon>
        <taxon>Thermosulfurimonas</taxon>
    </lineage>
</organism>
<dbReference type="InterPro" id="IPR038157">
    <property type="entry name" value="FeoA_core_dom"/>
</dbReference>
<protein>
    <submittedName>
        <fullName evidence="3">Ferrous iron transport protein FeoA</fullName>
    </submittedName>
</protein>
<accession>A0A179D1W6</accession>
<evidence type="ECO:0000313" key="3">
    <source>
        <dbReference type="EMBL" id="OAQ20065.1"/>
    </source>
</evidence>
<gene>
    <name evidence="3" type="ORF">TDIS_1885</name>
</gene>
<dbReference type="RefSeq" id="WP_068671627.1">
    <property type="nucleotide sequence ID" value="NZ_LWLG01000017.1"/>
</dbReference>
<feature type="domain" description="Ferrous iron transporter FeoA-like" evidence="2">
    <location>
        <begin position="1"/>
        <end position="74"/>
    </location>
</feature>
<dbReference type="SMART" id="SM00899">
    <property type="entry name" value="FeoA"/>
    <property type="match status" value="1"/>
</dbReference>
<dbReference type="AlphaFoldDB" id="A0A179D1W6"/>
<dbReference type="Pfam" id="PF04023">
    <property type="entry name" value="FeoA"/>
    <property type="match status" value="1"/>
</dbReference>
<dbReference type="EMBL" id="LWLG01000017">
    <property type="protein sequence ID" value="OAQ20065.1"/>
    <property type="molecule type" value="Genomic_DNA"/>
</dbReference>
<reference evidence="3 4" key="1">
    <citation type="submission" date="2016-04" db="EMBL/GenBank/DDBJ databases">
        <title>Genome analysis of Thermosulfurimonas dismutans, the first thermophilic sulfur-disproportionating bacterium of the phylum Thermodesulfobacteria.</title>
        <authorList>
            <person name="Mardanov A.V."/>
            <person name="Beletsky A.V."/>
            <person name="Kadnikov V.V."/>
            <person name="Slobodkin A.I."/>
            <person name="Ravin N.V."/>
        </authorList>
    </citation>
    <scope>NUCLEOTIDE SEQUENCE [LARGE SCALE GENOMIC DNA]</scope>
    <source>
        <strain evidence="3 4">S95</strain>
    </source>
</reference>
<sequence length="76" mass="8400">MKLSEVSPGMKVKIIRLGQGFPALRKRLLDMGVLSGEPITVERVAPLGDPLEVKIKGYRLSLRKEEADEILVEVVS</sequence>
<evidence type="ECO:0000256" key="1">
    <source>
        <dbReference type="ARBA" id="ARBA00023004"/>
    </source>
</evidence>
<keyword evidence="1" id="KW-0408">Iron</keyword>
<dbReference type="STRING" id="999894.TDIS_1885"/>
<evidence type="ECO:0000313" key="4">
    <source>
        <dbReference type="Proteomes" id="UP000078390"/>
    </source>
</evidence>
<dbReference type="OrthoDB" id="9811076at2"/>
<comment type="caution">
    <text evidence="3">The sequence shown here is derived from an EMBL/GenBank/DDBJ whole genome shotgun (WGS) entry which is preliminary data.</text>
</comment>
<dbReference type="InterPro" id="IPR007167">
    <property type="entry name" value="Fe-transptr_FeoA-like"/>
</dbReference>
<proteinExistence type="predicted"/>
<dbReference type="PANTHER" id="PTHR42954">
    <property type="entry name" value="FE(2+) TRANSPORT PROTEIN A"/>
    <property type="match status" value="1"/>
</dbReference>